<reference evidence="1" key="1">
    <citation type="submission" date="2021-01" db="EMBL/GenBank/DDBJ databases">
        <title>Fulvivirga kasyanovii gen. nov., sp nov., a novel member of the phylum Bacteroidetes isolated from seawater in a mussel farm.</title>
        <authorList>
            <person name="Zhao L.-H."/>
            <person name="Wang Z.-J."/>
        </authorList>
    </citation>
    <scope>NUCLEOTIDE SEQUENCE</scope>
    <source>
        <strain evidence="1">2943</strain>
    </source>
</reference>
<gene>
    <name evidence="1" type="ORF">JL102_06865</name>
</gene>
<dbReference type="RefSeq" id="WP_202243522.1">
    <property type="nucleotide sequence ID" value="NZ_JAESIY010000003.1"/>
</dbReference>
<evidence type="ECO:0000313" key="2">
    <source>
        <dbReference type="Proteomes" id="UP000659388"/>
    </source>
</evidence>
<accession>A0A937F741</accession>
<dbReference type="AlphaFoldDB" id="A0A937F741"/>
<name>A0A937F741_9BACT</name>
<organism evidence="1 2">
    <name type="scientific">Fulvivirga sediminis</name>
    <dbReference type="NCBI Taxonomy" id="2803949"/>
    <lineage>
        <taxon>Bacteria</taxon>
        <taxon>Pseudomonadati</taxon>
        <taxon>Bacteroidota</taxon>
        <taxon>Cytophagia</taxon>
        <taxon>Cytophagales</taxon>
        <taxon>Fulvivirgaceae</taxon>
        <taxon>Fulvivirga</taxon>
    </lineage>
</organism>
<dbReference type="Proteomes" id="UP000659388">
    <property type="component" value="Unassembled WGS sequence"/>
</dbReference>
<proteinExistence type="predicted"/>
<sequence length="99" mass="11504">MNHKKITIKINFFQLKNNLKPVSTALGLVYVYKKGLSVQFGYQWLVVSLKTQTIKSLNYNEVKDRNQHCSEVPDISTLYLHDQGMKTLPTSKWKQGILY</sequence>
<comment type="caution">
    <text evidence="1">The sequence shown here is derived from an EMBL/GenBank/DDBJ whole genome shotgun (WGS) entry which is preliminary data.</text>
</comment>
<dbReference type="EMBL" id="JAESIY010000003">
    <property type="protein sequence ID" value="MBL3655844.1"/>
    <property type="molecule type" value="Genomic_DNA"/>
</dbReference>
<evidence type="ECO:0000313" key="1">
    <source>
        <dbReference type="EMBL" id="MBL3655844.1"/>
    </source>
</evidence>
<protein>
    <submittedName>
        <fullName evidence="1">Uncharacterized protein</fullName>
    </submittedName>
</protein>
<keyword evidence="2" id="KW-1185">Reference proteome</keyword>